<evidence type="ECO:0000256" key="6">
    <source>
        <dbReference type="ARBA" id="ARBA00023136"/>
    </source>
</evidence>
<dbReference type="GO" id="GO:0009279">
    <property type="term" value="C:cell outer membrane"/>
    <property type="evidence" value="ECO:0007669"/>
    <property type="project" value="UniProtKB-SubCell"/>
</dbReference>
<evidence type="ECO:0000313" key="9">
    <source>
        <dbReference type="EMBL" id="EHJ61771.1"/>
    </source>
</evidence>
<dbReference type="GO" id="GO:0015288">
    <property type="term" value="F:porin activity"/>
    <property type="evidence" value="ECO:0007669"/>
    <property type="project" value="TreeGrafter"/>
</dbReference>
<dbReference type="SUPFAM" id="SSF56954">
    <property type="entry name" value="Outer membrane efflux proteins (OEP)"/>
    <property type="match status" value="1"/>
</dbReference>
<dbReference type="PATRIC" id="fig|1088721.3.peg.1263"/>
<dbReference type="eggNOG" id="COG1538">
    <property type="taxonomic scope" value="Bacteria"/>
</dbReference>
<evidence type="ECO:0000256" key="7">
    <source>
        <dbReference type="ARBA" id="ARBA00023237"/>
    </source>
</evidence>
<protein>
    <submittedName>
        <fullName evidence="9">Type I secretion outer membrane protein, TolC</fullName>
    </submittedName>
</protein>
<feature type="chain" id="PRO_5003487937" evidence="8">
    <location>
        <begin position="25"/>
        <end position="492"/>
    </location>
</feature>
<keyword evidence="10" id="KW-1185">Reference proteome</keyword>
<dbReference type="PANTHER" id="PTHR30026:SF22">
    <property type="entry name" value="OUTER MEMBRANE EFFLUX PROTEIN"/>
    <property type="match status" value="1"/>
</dbReference>
<dbReference type="EMBL" id="AGFM01000016">
    <property type="protein sequence ID" value="EHJ61771.1"/>
    <property type="molecule type" value="Genomic_DNA"/>
</dbReference>
<reference evidence="9 10" key="1">
    <citation type="journal article" date="2012" name="J. Bacteriol.">
        <title>Genome sequence of benzo(a)pyrene-degrading bacterium Novosphingobium pentaromativorans US6-1.</title>
        <authorList>
            <person name="Luo Y.R."/>
            <person name="Kang S.G."/>
            <person name="Kim S.J."/>
            <person name="Kim M.R."/>
            <person name="Li N."/>
            <person name="Lee J.H."/>
            <person name="Kwon K.K."/>
        </authorList>
    </citation>
    <scope>NUCLEOTIDE SEQUENCE [LARGE SCALE GENOMIC DNA]</scope>
    <source>
        <strain evidence="9 10">US6-1</strain>
    </source>
</reference>
<evidence type="ECO:0000256" key="3">
    <source>
        <dbReference type="ARBA" id="ARBA00022448"/>
    </source>
</evidence>
<comment type="similarity">
    <text evidence="2">Belongs to the outer membrane factor (OMF) (TC 1.B.17) family.</text>
</comment>
<dbReference type="Pfam" id="PF02321">
    <property type="entry name" value="OEP"/>
    <property type="match status" value="2"/>
</dbReference>
<organism evidence="9 10">
    <name type="scientific">Novosphingobium pentaromativorans US6-1</name>
    <dbReference type="NCBI Taxonomy" id="1088721"/>
    <lineage>
        <taxon>Bacteria</taxon>
        <taxon>Pseudomonadati</taxon>
        <taxon>Pseudomonadota</taxon>
        <taxon>Alphaproteobacteria</taxon>
        <taxon>Sphingomonadales</taxon>
        <taxon>Sphingomonadaceae</taxon>
        <taxon>Novosphingobium</taxon>
    </lineage>
</organism>
<proteinExistence type="inferred from homology"/>
<dbReference type="Proteomes" id="UP000004030">
    <property type="component" value="Unassembled WGS sequence"/>
</dbReference>
<keyword evidence="3" id="KW-0813">Transport</keyword>
<sequence length="492" mass="53569">MKCRALLHLTIVVFANAPMPQARADTLEQAIARAHENNPQLKGTQFLAKAAEAAVIRAKGAYGPSLSASVRHEYTFDRTTLGDVTFDDQGFGTTAALSLSQPLFTSGRLAAGLDAARAGRLIARENLRAASQQLMLDVASAYASLQRDLALYNVARDIYALLLQQREVTAARFRLRDSTRPDLDQTTNRLELAAGRVIRARAAVQASAARYRNIVGAYPDDLVALPDLAPVPSLEALYAQAEDSNPQLRAARFTALRSRAAVGAARAAMGPQVNAFASAERAPLEPYQNTRRVERIVAGVSLTMPLHSSGQLFAALQEAEQRNLADSHFAEQTRRDVRETLASDWNLYRAASAALPRFEEAVRAAQSAVNGVSRQETAGIRTLRDVLEVTNDLLTARTSEAETRAELFIRKVAVPRDAGILSLETFRIAAPPANPDRAWKPLIPAGFPWQPILDPIDRLLSDHQVRHVPVEIENDAAFPWDDHAGDLSTAAP</sequence>
<keyword evidence="6" id="KW-0472">Membrane</keyword>
<name>G6EAA9_9SPHN</name>
<evidence type="ECO:0000256" key="8">
    <source>
        <dbReference type="SAM" id="SignalP"/>
    </source>
</evidence>
<keyword evidence="7" id="KW-0998">Cell outer membrane</keyword>
<evidence type="ECO:0000256" key="2">
    <source>
        <dbReference type="ARBA" id="ARBA00007613"/>
    </source>
</evidence>
<accession>G6EAA9</accession>
<dbReference type="GO" id="GO:1990281">
    <property type="term" value="C:efflux pump complex"/>
    <property type="evidence" value="ECO:0007669"/>
    <property type="project" value="TreeGrafter"/>
</dbReference>
<comment type="subcellular location">
    <subcellularLocation>
        <location evidence="1">Cell outer membrane</location>
    </subcellularLocation>
</comment>
<dbReference type="PANTHER" id="PTHR30026">
    <property type="entry name" value="OUTER MEMBRANE PROTEIN TOLC"/>
    <property type="match status" value="1"/>
</dbReference>
<dbReference type="KEGG" id="npn:JI59_13705"/>
<keyword evidence="4" id="KW-1134">Transmembrane beta strand</keyword>
<evidence type="ECO:0000256" key="4">
    <source>
        <dbReference type="ARBA" id="ARBA00022452"/>
    </source>
</evidence>
<feature type="signal peptide" evidence="8">
    <location>
        <begin position="1"/>
        <end position="24"/>
    </location>
</feature>
<dbReference type="InterPro" id="IPR051906">
    <property type="entry name" value="TolC-like"/>
</dbReference>
<evidence type="ECO:0000313" key="10">
    <source>
        <dbReference type="Proteomes" id="UP000004030"/>
    </source>
</evidence>
<keyword evidence="8" id="KW-0732">Signal</keyword>
<evidence type="ECO:0000256" key="1">
    <source>
        <dbReference type="ARBA" id="ARBA00004442"/>
    </source>
</evidence>
<dbReference type="STRING" id="1088721.JI59_13705"/>
<dbReference type="Gene3D" id="1.20.1600.10">
    <property type="entry name" value="Outer membrane efflux proteins (OEP)"/>
    <property type="match status" value="1"/>
</dbReference>
<gene>
    <name evidence="9" type="primary">tolC</name>
    <name evidence="9" type="ORF">NSU_1280</name>
</gene>
<dbReference type="GO" id="GO:0015562">
    <property type="term" value="F:efflux transmembrane transporter activity"/>
    <property type="evidence" value="ECO:0007669"/>
    <property type="project" value="InterPro"/>
</dbReference>
<comment type="caution">
    <text evidence="9">The sequence shown here is derived from an EMBL/GenBank/DDBJ whole genome shotgun (WGS) entry which is preliminary data.</text>
</comment>
<evidence type="ECO:0000256" key="5">
    <source>
        <dbReference type="ARBA" id="ARBA00022692"/>
    </source>
</evidence>
<keyword evidence="5" id="KW-0812">Transmembrane</keyword>
<dbReference type="AlphaFoldDB" id="G6EAA9"/>
<dbReference type="InterPro" id="IPR003423">
    <property type="entry name" value="OMP_efflux"/>
</dbReference>